<proteinExistence type="predicted"/>
<evidence type="ECO:0000313" key="1">
    <source>
        <dbReference type="EMBL" id="RHW68647.1"/>
    </source>
</evidence>
<dbReference type="AlphaFoldDB" id="A0A3L6L0C2"/>
<comment type="caution">
    <text evidence="1">The sequence shown here is derived from an EMBL/GenBank/DDBJ whole genome shotgun (WGS) entry which is preliminary data.</text>
</comment>
<sequence>MYFHPLHVAPLLAPDVCIGQTLFGSY</sequence>
<dbReference type="Proteomes" id="UP000266743">
    <property type="component" value="Chromosome 10"/>
</dbReference>
<gene>
    <name evidence="1" type="ORF">DPX39_100103900</name>
</gene>
<organism evidence="1">
    <name type="scientific">Trypanosoma brucei equiperdum</name>
    <dbReference type="NCBI Taxonomy" id="630700"/>
    <lineage>
        <taxon>Eukaryota</taxon>
        <taxon>Discoba</taxon>
        <taxon>Euglenozoa</taxon>
        <taxon>Kinetoplastea</taxon>
        <taxon>Metakinetoplastina</taxon>
        <taxon>Trypanosomatida</taxon>
        <taxon>Trypanosomatidae</taxon>
        <taxon>Trypanosoma</taxon>
    </lineage>
</organism>
<protein>
    <submittedName>
        <fullName evidence="1">Uncharacterized protein</fullName>
    </submittedName>
</protein>
<accession>A0A3L6L0C2</accession>
<reference evidence="1" key="1">
    <citation type="submission" date="2018-09" db="EMBL/GenBank/DDBJ databases">
        <title>whole genome sequence of T. equiperdum IVM-t1 strain.</title>
        <authorList>
            <person name="Suganuma K."/>
        </authorList>
    </citation>
    <scope>NUCLEOTIDE SEQUENCE [LARGE SCALE GENOMIC DNA]</scope>
    <source>
        <strain evidence="1">IVM-t1</strain>
    </source>
</reference>
<dbReference type="EMBL" id="QSBY01000010">
    <property type="protein sequence ID" value="RHW68647.1"/>
    <property type="molecule type" value="Genomic_DNA"/>
</dbReference>
<name>A0A3L6L0C2_9TRYP</name>